<sequence>MPLPTKPPTPVATFELPIEVKCDSMHFTVAGRCMTPLDIQQQALFLAALKPLRLDWPHPQRDSRGHSAWLYIAQLASQETQVAVVVNTEGRLLKLRAFSPTYDGLPSKTLTFAIFRPPPGASERQSQLALASPN</sequence>
<name>A0ABQ2H3P0_9PSED</name>
<keyword evidence="2" id="KW-1185">Reference proteome</keyword>
<dbReference type="RefSeq" id="WP_188868728.1">
    <property type="nucleotide sequence ID" value="NZ_BMNW01000039.1"/>
</dbReference>
<evidence type="ECO:0000313" key="2">
    <source>
        <dbReference type="Proteomes" id="UP000616499"/>
    </source>
</evidence>
<organism evidence="1 2">
    <name type="scientific">Pseudomonas asuensis</name>
    <dbReference type="NCBI Taxonomy" id="1825787"/>
    <lineage>
        <taxon>Bacteria</taxon>
        <taxon>Pseudomonadati</taxon>
        <taxon>Pseudomonadota</taxon>
        <taxon>Gammaproteobacteria</taxon>
        <taxon>Pseudomonadales</taxon>
        <taxon>Pseudomonadaceae</taxon>
        <taxon>Pseudomonas</taxon>
    </lineage>
</organism>
<proteinExistence type="predicted"/>
<dbReference type="Proteomes" id="UP000616499">
    <property type="component" value="Unassembled WGS sequence"/>
</dbReference>
<evidence type="ECO:0000313" key="1">
    <source>
        <dbReference type="EMBL" id="GGM32596.1"/>
    </source>
</evidence>
<comment type="caution">
    <text evidence="1">The sequence shown here is derived from an EMBL/GenBank/DDBJ whole genome shotgun (WGS) entry which is preliminary data.</text>
</comment>
<accession>A0ABQ2H3P0</accession>
<reference evidence="2" key="1">
    <citation type="journal article" date="2019" name="Int. J. Syst. Evol. Microbiol.">
        <title>The Global Catalogue of Microorganisms (GCM) 10K type strain sequencing project: providing services to taxonomists for standard genome sequencing and annotation.</title>
        <authorList>
            <consortium name="The Broad Institute Genomics Platform"/>
            <consortium name="The Broad Institute Genome Sequencing Center for Infectious Disease"/>
            <person name="Wu L."/>
            <person name="Ma J."/>
        </authorList>
    </citation>
    <scope>NUCLEOTIDE SEQUENCE [LARGE SCALE GENOMIC DNA]</scope>
    <source>
        <strain evidence="2">JCM 13501</strain>
    </source>
</reference>
<dbReference type="EMBL" id="BMNW01000039">
    <property type="protein sequence ID" value="GGM32596.1"/>
    <property type="molecule type" value="Genomic_DNA"/>
</dbReference>
<gene>
    <name evidence="1" type="ORF">GCM10009425_48870</name>
</gene>
<protein>
    <submittedName>
        <fullName evidence="1">Uncharacterized protein</fullName>
    </submittedName>
</protein>